<protein>
    <submittedName>
        <fullName evidence="1">Sugar transferase</fullName>
    </submittedName>
</protein>
<evidence type="ECO:0000313" key="2">
    <source>
        <dbReference type="Proteomes" id="UP000682204"/>
    </source>
</evidence>
<organism evidence="1 2">
    <name type="scientific">Aminirod propionatiphilus</name>
    <dbReference type="NCBI Taxonomy" id="3415223"/>
    <lineage>
        <taxon>Bacteria</taxon>
        <taxon>Thermotogati</taxon>
        <taxon>Synergistota</taxon>
        <taxon>Synergistia</taxon>
        <taxon>Synergistales</taxon>
        <taxon>Aminiphilaceae</taxon>
        <taxon>Aminirod</taxon>
    </lineage>
</organism>
<name>A0ACD1DZZ1_9BACT</name>
<sequence length="202" mass="22871">MEKGTKRAFDVVASGLGLLLLSPLLAVVALLVRRYLGSPVLFRQQRPGLEGRPFFMYKFRTMTNERDAEGKLLPDERRLTPFGRFLRSTSIDELPELINVFSGNMSLVGPRPLLMAYLDRYTAHQMRRHEVKPGITGWAQVNGRNTLGWEEKFDLDVWYVDNGSLCLDVKILALTVAKVVRREGISSESHATMEEFRGVGKS</sequence>
<keyword evidence="2" id="KW-1185">Reference proteome</keyword>
<dbReference type="Proteomes" id="UP000682204">
    <property type="component" value="Chromosome"/>
</dbReference>
<proteinExistence type="predicted"/>
<accession>A0ACD1DZZ1</accession>
<keyword evidence="1" id="KW-0808">Transferase</keyword>
<gene>
    <name evidence="1" type="ORF">KIH16_11410</name>
</gene>
<dbReference type="EMBL" id="CP074691">
    <property type="protein sequence ID" value="QVL37700.1"/>
    <property type="molecule type" value="Genomic_DNA"/>
</dbReference>
<evidence type="ECO:0000313" key="1">
    <source>
        <dbReference type="EMBL" id="QVL37700.1"/>
    </source>
</evidence>
<reference evidence="1" key="1">
    <citation type="submission" date="2021-05" db="EMBL/GenBank/DDBJ databases">
        <title>An isolated secondary fermenter in methanogenic hydrocarbon-degrading communities.</title>
        <authorList>
            <person name="Liu Y.-F."/>
            <person name="Liu Z.-l."/>
        </authorList>
    </citation>
    <scope>NUCLEOTIDE SEQUENCE</scope>
    <source>
        <strain evidence="1">L-13</strain>
    </source>
</reference>